<keyword evidence="1" id="KW-0548">Nucleotidyltransferase</keyword>
<proteinExistence type="predicted"/>
<protein>
    <submittedName>
        <fullName evidence="1 2">Phosphopantetheine adenylyltransferase</fullName>
    </submittedName>
</protein>
<keyword evidence="1" id="KW-0808">Transferase</keyword>
<organism evidence="1">
    <name type="scientific">Anopheles sinensis</name>
    <name type="common">Mosquito</name>
    <dbReference type="NCBI Taxonomy" id="74873"/>
    <lineage>
        <taxon>Eukaryota</taxon>
        <taxon>Metazoa</taxon>
        <taxon>Ecdysozoa</taxon>
        <taxon>Arthropoda</taxon>
        <taxon>Hexapoda</taxon>
        <taxon>Insecta</taxon>
        <taxon>Pterygota</taxon>
        <taxon>Neoptera</taxon>
        <taxon>Endopterygota</taxon>
        <taxon>Diptera</taxon>
        <taxon>Nematocera</taxon>
        <taxon>Culicoidea</taxon>
        <taxon>Culicidae</taxon>
        <taxon>Anophelinae</taxon>
        <taxon>Anopheles</taxon>
    </lineage>
</organism>
<dbReference type="GO" id="GO:0016779">
    <property type="term" value="F:nucleotidyltransferase activity"/>
    <property type="evidence" value="ECO:0007669"/>
    <property type="project" value="UniProtKB-KW"/>
</dbReference>
<dbReference type="EMBL" id="ATLV01017208">
    <property type="status" value="NOT_ANNOTATED_CDS"/>
    <property type="molecule type" value="Genomic_DNA"/>
</dbReference>
<sequence>MSSVYPGCAGWYTPTFIPLVLHPSRLLLRRDFSGIRSRTPASGLPRRVSRNPVRKQLLVDSQHAEIKRKQLWVEWSCGVDDARQRQQAAQRSGATAKGFASALALDPFGS</sequence>
<reference evidence="1 3" key="1">
    <citation type="journal article" date="2014" name="BMC Genomics">
        <title>Genome sequence of Anopheles sinensis provides insight into genetics basis of mosquito competence for malaria parasites.</title>
        <authorList>
            <person name="Zhou D."/>
            <person name="Zhang D."/>
            <person name="Ding G."/>
            <person name="Shi L."/>
            <person name="Hou Q."/>
            <person name="Ye Y."/>
            <person name="Xu Y."/>
            <person name="Zhou H."/>
            <person name="Xiong C."/>
            <person name="Li S."/>
            <person name="Yu J."/>
            <person name="Hong S."/>
            <person name="Yu X."/>
            <person name="Zou P."/>
            <person name="Chen C."/>
            <person name="Chang X."/>
            <person name="Wang W."/>
            <person name="Lv Y."/>
            <person name="Sun Y."/>
            <person name="Ma L."/>
            <person name="Shen B."/>
            <person name="Zhu C."/>
        </authorList>
    </citation>
    <scope>NUCLEOTIDE SEQUENCE [LARGE SCALE GENOMIC DNA]</scope>
</reference>
<dbReference type="EnsemblMetazoa" id="ASIC009626-RA">
    <property type="protein sequence ID" value="ASIC009626-PA"/>
    <property type="gene ID" value="ASIC009626"/>
</dbReference>
<keyword evidence="3" id="KW-1185">Reference proteome</keyword>
<reference evidence="2" key="2">
    <citation type="submission" date="2020-05" db="UniProtKB">
        <authorList>
            <consortium name="EnsemblMetazoa"/>
        </authorList>
    </citation>
    <scope>IDENTIFICATION</scope>
</reference>
<evidence type="ECO:0000313" key="2">
    <source>
        <dbReference type="EnsemblMetazoa" id="ASIC009626-PA"/>
    </source>
</evidence>
<evidence type="ECO:0000313" key="1">
    <source>
        <dbReference type="EMBL" id="KFB42044.1"/>
    </source>
</evidence>
<dbReference type="EMBL" id="KE525157">
    <property type="protein sequence ID" value="KFB42044.1"/>
    <property type="molecule type" value="Genomic_DNA"/>
</dbReference>
<evidence type="ECO:0000313" key="3">
    <source>
        <dbReference type="Proteomes" id="UP000030765"/>
    </source>
</evidence>
<accession>A0A084VVQ0</accession>
<name>A0A084VVQ0_ANOSI</name>
<dbReference type="AlphaFoldDB" id="A0A084VVQ0"/>
<gene>
    <name evidence="1" type="ORF">ZHAS_00009626</name>
</gene>
<dbReference type="VEuPathDB" id="VectorBase:ASIC009626"/>
<dbReference type="Proteomes" id="UP000030765">
    <property type="component" value="Unassembled WGS sequence"/>
</dbReference>